<dbReference type="SUPFAM" id="SSF47072">
    <property type="entry name" value="Cysteine alpha-hairpin motif"/>
    <property type="match status" value="1"/>
</dbReference>
<accession>A0A0F8UZH5</accession>
<evidence type="ECO:0000256" key="1">
    <source>
        <dbReference type="SAM" id="MobiDB-lite"/>
    </source>
</evidence>
<dbReference type="InterPro" id="IPR009069">
    <property type="entry name" value="Cys_alpha_HP_mot_SF"/>
</dbReference>
<gene>
    <name evidence="2" type="ORF">ARAM_000147</name>
</gene>
<dbReference type="PANTHER" id="PTHR13523">
    <property type="entry name" value="COILED-COIL-HELIX-COILED-COIL-HELIX DOMAIN CONTAINING 2/NUR77"/>
    <property type="match status" value="1"/>
</dbReference>
<feature type="compositionally biased region" description="Pro residues" evidence="1">
    <location>
        <begin position="47"/>
        <end position="58"/>
    </location>
</feature>
<dbReference type="PANTHER" id="PTHR13523:SF2">
    <property type="entry name" value="COILED-COIL-HELIX-COILED-COIL-HELIX DOMAIN CONTAINING 2, ISOFORM A-RELATED"/>
    <property type="match status" value="1"/>
</dbReference>
<reference evidence="2 3" key="1">
    <citation type="submission" date="2015-02" db="EMBL/GenBank/DDBJ databases">
        <title>Draft Genome Sequences of Two Closely-Related Aflatoxigenic Aspergillus Species Obtained from the Cote d'Ivoire.</title>
        <authorList>
            <person name="Moore G.G."/>
            <person name="Beltz S.B."/>
            <person name="Mack B.M."/>
        </authorList>
    </citation>
    <scope>NUCLEOTIDE SEQUENCE [LARGE SCALE GENOMIC DNA]</scope>
    <source>
        <strain evidence="2 3">SRRC1468</strain>
    </source>
</reference>
<feature type="region of interest" description="Disordered" evidence="1">
    <location>
        <begin position="90"/>
        <end position="118"/>
    </location>
</feature>
<dbReference type="InterPro" id="IPR055304">
    <property type="entry name" value="CHCHD2/10-like"/>
</dbReference>
<dbReference type="EMBL" id="JZBS01000878">
    <property type="protein sequence ID" value="KKK24913.1"/>
    <property type="molecule type" value="Genomic_DNA"/>
</dbReference>
<dbReference type="Proteomes" id="UP000034291">
    <property type="component" value="Unassembled WGS sequence"/>
</dbReference>
<comment type="caution">
    <text evidence="2">The sequence shown here is derived from an EMBL/GenBank/DDBJ whole genome shotgun (WGS) entry which is preliminary data.</text>
</comment>
<dbReference type="GO" id="GO:0005634">
    <property type="term" value="C:nucleus"/>
    <property type="evidence" value="ECO:0007669"/>
    <property type="project" value="TreeGrafter"/>
</dbReference>
<keyword evidence="3" id="KW-1185">Reference proteome</keyword>
<feature type="region of interest" description="Disordered" evidence="1">
    <location>
        <begin position="1"/>
        <end position="71"/>
    </location>
</feature>
<protein>
    <recommendedName>
        <fullName evidence="4">CHCH domain protein</fullName>
    </recommendedName>
</protein>
<dbReference type="AlphaFoldDB" id="A0A0F8UZH5"/>
<dbReference type="STRING" id="308745.A0A0F8UZH5"/>
<dbReference type="GO" id="GO:0005739">
    <property type="term" value="C:mitochondrion"/>
    <property type="evidence" value="ECO:0007669"/>
    <property type="project" value="TreeGrafter"/>
</dbReference>
<dbReference type="OrthoDB" id="1106148at2759"/>
<feature type="compositionally biased region" description="Low complexity" evidence="1">
    <location>
        <begin position="7"/>
        <end position="46"/>
    </location>
</feature>
<evidence type="ECO:0000313" key="2">
    <source>
        <dbReference type="EMBL" id="KKK24913.1"/>
    </source>
</evidence>
<proteinExistence type="predicted"/>
<feature type="compositionally biased region" description="Low complexity" evidence="1">
    <location>
        <begin position="99"/>
        <end position="113"/>
    </location>
</feature>
<evidence type="ECO:0000313" key="3">
    <source>
        <dbReference type="Proteomes" id="UP000034291"/>
    </source>
</evidence>
<sequence>MPRQRRGAAPTPARSAPTRPTAAPAQPAHAPYGQQHSQPHSTAAHPPAAPQQAPPAPAPVQQSSGPGLFGQMASTAAGVAVGSSIGHAIGGFFSGGGSSAPAETQQAPPAQSQGMDSGLWQSNAANSAWENPACEADVRSFRKCMDENQGNMSICGWYLDQLKACQAAAKQY</sequence>
<name>A0A0F8UZH5_9EURO</name>
<evidence type="ECO:0008006" key="4">
    <source>
        <dbReference type="Google" id="ProtNLM"/>
    </source>
</evidence>
<organism evidence="2 3">
    <name type="scientific">Aspergillus rambellii</name>
    <dbReference type="NCBI Taxonomy" id="308745"/>
    <lineage>
        <taxon>Eukaryota</taxon>
        <taxon>Fungi</taxon>
        <taxon>Dikarya</taxon>
        <taxon>Ascomycota</taxon>
        <taxon>Pezizomycotina</taxon>
        <taxon>Eurotiomycetes</taxon>
        <taxon>Eurotiomycetidae</taxon>
        <taxon>Eurotiales</taxon>
        <taxon>Aspergillaceae</taxon>
        <taxon>Aspergillus</taxon>
        <taxon>Aspergillus subgen. Nidulantes</taxon>
    </lineage>
</organism>
<dbReference type="GO" id="GO:0007005">
    <property type="term" value="P:mitochondrion organization"/>
    <property type="evidence" value="ECO:0007669"/>
    <property type="project" value="InterPro"/>
</dbReference>